<proteinExistence type="predicted"/>
<dbReference type="PROSITE" id="PS51257">
    <property type="entry name" value="PROKAR_LIPOPROTEIN"/>
    <property type="match status" value="1"/>
</dbReference>
<gene>
    <name evidence="1" type="ORF">E0F88_11750</name>
</gene>
<dbReference type="RefSeq" id="WP_131958455.1">
    <property type="nucleotide sequence ID" value="NZ_SMFL01000004.1"/>
</dbReference>
<dbReference type="AlphaFoldDB" id="A0A4R5DLR2"/>
<reference evidence="1 2" key="1">
    <citation type="submission" date="2019-03" db="EMBL/GenBank/DDBJ databases">
        <title>Dyadobacter AR-3-6 sp. nov., isolated from arctic soil.</title>
        <authorList>
            <person name="Chaudhary D.K."/>
        </authorList>
    </citation>
    <scope>NUCLEOTIDE SEQUENCE [LARGE SCALE GENOMIC DNA]</scope>
    <source>
        <strain evidence="1 2">AR-3-6</strain>
    </source>
</reference>
<accession>A0A4R5DLR2</accession>
<evidence type="ECO:0000313" key="2">
    <source>
        <dbReference type="Proteomes" id="UP000294850"/>
    </source>
</evidence>
<organism evidence="1 2">
    <name type="scientific">Dyadobacter psychrotolerans</name>
    <dbReference type="NCBI Taxonomy" id="2541721"/>
    <lineage>
        <taxon>Bacteria</taxon>
        <taxon>Pseudomonadati</taxon>
        <taxon>Bacteroidota</taxon>
        <taxon>Cytophagia</taxon>
        <taxon>Cytophagales</taxon>
        <taxon>Spirosomataceae</taxon>
        <taxon>Dyadobacter</taxon>
    </lineage>
</organism>
<dbReference type="Proteomes" id="UP000294850">
    <property type="component" value="Unassembled WGS sequence"/>
</dbReference>
<sequence length="191" mass="22162">MQIHKRYLISLFLFLMLLACKDNQKQQQLMQREQALTEREKEFAMKEADYYALLRMRDSLLTKKDTIFIQQWPQSIAGFWNAKSVCRESDCSDYVIGDQRSNVWEFVSDSTGLHTRVTDKNNNLVRIYKAHYDTTGINLQFVSDSSARKKINLSIDLTTVLPELIKGVQTSKSDQTCTAKFSIELTRSTSR</sequence>
<dbReference type="EMBL" id="SMFL01000004">
    <property type="protein sequence ID" value="TDE15192.1"/>
    <property type="molecule type" value="Genomic_DNA"/>
</dbReference>
<protein>
    <submittedName>
        <fullName evidence="1">Uncharacterized protein</fullName>
    </submittedName>
</protein>
<name>A0A4R5DLR2_9BACT</name>
<keyword evidence="2" id="KW-1185">Reference proteome</keyword>
<comment type="caution">
    <text evidence="1">The sequence shown here is derived from an EMBL/GenBank/DDBJ whole genome shotgun (WGS) entry which is preliminary data.</text>
</comment>
<dbReference type="OrthoDB" id="766447at2"/>
<evidence type="ECO:0000313" key="1">
    <source>
        <dbReference type="EMBL" id="TDE15192.1"/>
    </source>
</evidence>